<dbReference type="InterPro" id="IPR050121">
    <property type="entry name" value="Cytochrome_P450_monoxygenase"/>
</dbReference>
<evidence type="ECO:0008006" key="5">
    <source>
        <dbReference type="Google" id="ProtNLM"/>
    </source>
</evidence>
<dbReference type="EMBL" id="JAVFHQ010000032">
    <property type="protein sequence ID" value="KAK4543468.1"/>
    <property type="molecule type" value="Genomic_DNA"/>
</dbReference>
<evidence type="ECO:0000313" key="3">
    <source>
        <dbReference type="EMBL" id="KAK4543468.1"/>
    </source>
</evidence>
<dbReference type="Proteomes" id="UP001324427">
    <property type="component" value="Unassembled WGS sequence"/>
</dbReference>
<dbReference type="PANTHER" id="PTHR24305:SF166">
    <property type="entry name" value="CYTOCHROME P450 12A4, MITOCHONDRIAL-RELATED"/>
    <property type="match status" value="1"/>
</dbReference>
<dbReference type="InterPro" id="IPR036396">
    <property type="entry name" value="Cyt_P450_sf"/>
</dbReference>
<dbReference type="PANTHER" id="PTHR24305">
    <property type="entry name" value="CYTOCHROME P450"/>
    <property type="match status" value="1"/>
</dbReference>
<feature type="signal peptide" evidence="2">
    <location>
        <begin position="1"/>
        <end position="15"/>
    </location>
</feature>
<reference evidence="3 4" key="1">
    <citation type="submission" date="2021-11" db="EMBL/GenBank/DDBJ databases">
        <title>Black yeast isolated from Biological Soil Crust.</title>
        <authorList>
            <person name="Kurbessoian T."/>
        </authorList>
    </citation>
    <scope>NUCLEOTIDE SEQUENCE [LARGE SCALE GENOMIC DNA]</scope>
    <source>
        <strain evidence="3 4">CCFEE 5522</strain>
    </source>
</reference>
<protein>
    <recommendedName>
        <fullName evidence="5">Cytochrome P450</fullName>
    </recommendedName>
</protein>
<dbReference type="Gene3D" id="1.10.630.10">
    <property type="entry name" value="Cytochrome P450"/>
    <property type="match status" value="1"/>
</dbReference>
<dbReference type="SUPFAM" id="SSF48264">
    <property type="entry name" value="Cytochrome P450"/>
    <property type="match status" value="1"/>
</dbReference>
<dbReference type="InterPro" id="IPR001128">
    <property type="entry name" value="Cyt_P450"/>
</dbReference>
<proteinExistence type="inferred from homology"/>
<keyword evidence="4" id="KW-1185">Reference proteome</keyword>
<dbReference type="GO" id="GO:0020037">
    <property type="term" value="F:heme binding"/>
    <property type="evidence" value="ECO:0007669"/>
    <property type="project" value="InterPro"/>
</dbReference>
<dbReference type="Pfam" id="PF00067">
    <property type="entry name" value="p450"/>
    <property type="match status" value="1"/>
</dbReference>
<dbReference type="GO" id="GO:0004497">
    <property type="term" value="F:monooxygenase activity"/>
    <property type="evidence" value="ECO:0007669"/>
    <property type="project" value="InterPro"/>
</dbReference>
<gene>
    <name evidence="3" type="ORF">LTR36_005611</name>
</gene>
<sequence length="458" mass="50566">MLCIALLITLAYVVARYNTGAVVRPASSNIGTPIRSADLQECVEIIKTQHLSSHGLINVLKMAESRARPNQRLVVAFGVNNCFTTSDHDRCQKFRNQVVPKLKVDFGKWKLTAASVKGVVQNELRRSDQVFNLSAVVRMVTLKSVLHPLLEFDTARVDVDDSIRCIAEEINKQCVRSKDYDKSAPDQPDWAFPNQIELRDALSAVFPVPWTKAFRNRMLQAISTVIPQLKAGEGLENPLNLILPGYETVWRVVLRCFVELTARSHPNATVWSNSLQAFSNNPTRDQLEGKTVAGAAVSASNIAREALRLYPPTRRIHREYQKEDGSTIVVAADIEAMQRDPAAWGEDALTFRPERWQNISYKEGEAPNFLPFGGKPFSCPARQRHGSGEAPFGVSMIALLVGALVAETSGKWEVVGSLPKVGVPLDTDRDAHDDLVLRRLPVLDGTGVSPSAKPVTSI</sequence>
<organism evidence="3 4">
    <name type="scientific">Oleoguttula mirabilis</name>
    <dbReference type="NCBI Taxonomy" id="1507867"/>
    <lineage>
        <taxon>Eukaryota</taxon>
        <taxon>Fungi</taxon>
        <taxon>Dikarya</taxon>
        <taxon>Ascomycota</taxon>
        <taxon>Pezizomycotina</taxon>
        <taxon>Dothideomycetes</taxon>
        <taxon>Dothideomycetidae</taxon>
        <taxon>Mycosphaerellales</taxon>
        <taxon>Teratosphaeriaceae</taxon>
        <taxon>Oleoguttula</taxon>
    </lineage>
</organism>
<feature type="chain" id="PRO_5043653624" description="Cytochrome P450" evidence="2">
    <location>
        <begin position="16"/>
        <end position="458"/>
    </location>
</feature>
<name>A0AAV9JEK6_9PEZI</name>
<evidence type="ECO:0000256" key="2">
    <source>
        <dbReference type="SAM" id="SignalP"/>
    </source>
</evidence>
<dbReference type="AlphaFoldDB" id="A0AAV9JEK6"/>
<keyword evidence="2" id="KW-0732">Signal</keyword>
<dbReference type="GO" id="GO:0005506">
    <property type="term" value="F:iron ion binding"/>
    <property type="evidence" value="ECO:0007669"/>
    <property type="project" value="InterPro"/>
</dbReference>
<comment type="caution">
    <text evidence="3">The sequence shown here is derived from an EMBL/GenBank/DDBJ whole genome shotgun (WGS) entry which is preliminary data.</text>
</comment>
<dbReference type="GO" id="GO:0016705">
    <property type="term" value="F:oxidoreductase activity, acting on paired donors, with incorporation or reduction of molecular oxygen"/>
    <property type="evidence" value="ECO:0007669"/>
    <property type="project" value="InterPro"/>
</dbReference>
<evidence type="ECO:0000256" key="1">
    <source>
        <dbReference type="ARBA" id="ARBA00010617"/>
    </source>
</evidence>
<evidence type="ECO:0000313" key="4">
    <source>
        <dbReference type="Proteomes" id="UP001324427"/>
    </source>
</evidence>
<comment type="similarity">
    <text evidence="1">Belongs to the cytochrome P450 family.</text>
</comment>
<accession>A0AAV9JEK6</accession>